<dbReference type="STRING" id="646.BJD16_00915"/>
<dbReference type="SUPFAM" id="SSF88659">
    <property type="entry name" value="Sigma3 and sigma4 domains of RNA polymerase sigma factors"/>
    <property type="match status" value="1"/>
</dbReference>
<name>A0A1S2D9N1_AERSO</name>
<gene>
    <name evidence="1" type="ORF">BJD16_00915</name>
</gene>
<evidence type="ECO:0000313" key="1">
    <source>
        <dbReference type="EMBL" id="OHY96848.1"/>
    </source>
</evidence>
<dbReference type="Proteomes" id="UP000179934">
    <property type="component" value="Unassembled WGS sequence"/>
</dbReference>
<dbReference type="AlphaFoldDB" id="A0A1S2D9N1"/>
<dbReference type="EMBL" id="MKFU01000001">
    <property type="protein sequence ID" value="OHY96848.1"/>
    <property type="molecule type" value="Genomic_DNA"/>
</dbReference>
<protein>
    <recommendedName>
        <fullName evidence="3">RNA polymerase subunit sigma-24</fullName>
    </recommendedName>
</protein>
<evidence type="ECO:0000313" key="2">
    <source>
        <dbReference type="Proteomes" id="UP000179934"/>
    </source>
</evidence>
<evidence type="ECO:0008006" key="3">
    <source>
        <dbReference type="Google" id="ProtNLM"/>
    </source>
</evidence>
<dbReference type="InterPro" id="IPR013324">
    <property type="entry name" value="RNA_pol_sigma_r3/r4-like"/>
</dbReference>
<sequence length="156" mass="18133">MNDKPALNSVGAALYRYAYFMTQSQDLSESMVFLVQDRARMMLSHTRHQMPLVWLVKMLREYCLHLQLDEGVNAERRGDGYFTESDLNTPVNHLIEKVRDEIIQLPLYLREPLVLQIVFGMSIRDIAWLLGVTALNIEKRVFDAKSIIFYKSVATH</sequence>
<dbReference type="InterPro" id="IPR036388">
    <property type="entry name" value="WH-like_DNA-bd_sf"/>
</dbReference>
<accession>A0A1S2D9N1</accession>
<dbReference type="RefSeq" id="WP_042024048.1">
    <property type="nucleotide sequence ID" value="NZ_CDBW01000044.1"/>
</dbReference>
<proteinExistence type="predicted"/>
<organism evidence="1 2">
    <name type="scientific">Aeromonas sobria</name>
    <dbReference type="NCBI Taxonomy" id="646"/>
    <lineage>
        <taxon>Bacteria</taxon>
        <taxon>Pseudomonadati</taxon>
        <taxon>Pseudomonadota</taxon>
        <taxon>Gammaproteobacteria</taxon>
        <taxon>Aeromonadales</taxon>
        <taxon>Aeromonadaceae</taxon>
        <taxon>Aeromonas</taxon>
    </lineage>
</organism>
<dbReference type="Gene3D" id="1.10.10.10">
    <property type="entry name" value="Winged helix-like DNA-binding domain superfamily/Winged helix DNA-binding domain"/>
    <property type="match status" value="1"/>
</dbReference>
<dbReference type="GeneID" id="58924222"/>
<reference evidence="1 2" key="1">
    <citation type="submission" date="2016-09" db="EMBL/GenBank/DDBJ databases">
        <title>Draft Genome Sequence of Aeromonas sobria Strain 08005, Isolated from Sick Rana catesbeiana.</title>
        <authorList>
            <person name="Yang Q."/>
        </authorList>
    </citation>
    <scope>NUCLEOTIDE SEQUENCE [LARGE SCALE GENOMIC DNA]</scope>
    <source>
        <strain evidence="1 2">08005</strain>
    </source>
</reference>
<comment type="caution">
    <text evidence="1">The sequence shown here is derived from an EMBL/GenBank/DDBJ whole genome shotgun (WGS) entry which is preliminary data.</text>
</comment>
<dbReference type="OrthoDB" id="9794508at2"/>